<dbReference type="GO" id="GO:0008409">
    <property type="term" value="F:5'-3' exonuclease activity"/>
    <property type="evidence" value="ECO:0007669"/>
    <property type="project" value="UniProtKB-UniRule"/>
</dbReference>
<dbReference type="SUPFAM" id="SSF53098">
    <property type="entry name" value="Ribonuclease H-like"/>
    <property type="match status" value="1"/>
</dbReference>
<evidence type="ECO:0000313" key="17">
    <source>
        <dbReference type="Proteomes" id="UP000593890"/>
    </source>
</evidence>
<dbReference type="Pfam" id="PF02739">
    <property type="entry name" value="5_3_exonuc_N"/>
    <property type="match status" value="1"/>
</dbReference>
<keyword evidence="6 13" id="KW-0235">DNA replication</keyword>
<evidence type="ECO:0000256" key="1">
    <source>
        <dbReference type="ARBA" id="ARBA00007705"/>
    </source>
</evidence>
<dbReference type="Gene3D" id="1.10.150.20">
    <property type="entry name" value="5' to 3' exonuclease, C-terminal subdomain"/>
    <property type="match status" value="2"/>
</dbReference>
<accession>A0A7I8D4D6</accession>
<evidence type="ECO:0000256" key="13">
    <source>
        <dbReference type="RuleBase" id="RU004460"/>
    </source>
</evidence>
<comment type="catalytic activity">
    <reaction evidence="11 13">
        <text>DNA(n) + a 2'-deoxyribonucleoside 5'-triphosphate = DNA(n+1) + diphosphate</text>
        <dbReference type="Rhea" id="RHEA:22508"/>
        <dbReference type="Rhea" id="RHEA-COMP:17339"/>
        <dbReference type="Rhea" id="RHEA-COMP:17340"/>
        <dbReference type="ChEBI" id="CHEBI:33019"/>
        <dbReference type="ChEBI" id="CHEBI:61560"/>
        <dbReference type="ChEBI" id="CHEBI:173112"/>
        <dbReference type="EC" id="2.7.7.7"/>
    </reaction>
</comment>
<keyword evidence="13" id="KW-0269">Exonuclease</keyword>
<keyword evidence="10 13" id="KW-0234">DNA repair</keyword>
<comment type="similarity">
    <text evidence="1 13">Belongs to the DNA polymerase type-A family.</text>
</comment>
<dbReference type="SMART" id="SM00482">
    <property type="entry name" value="POLAc"/>
    <property type="match status" value="1"/>
</dbReference>
<dbReference type="InterPro" id="IPR018320">
    <property type="entry name" value="DNA_polymerase_1"/>
</dbReference>
<dbReference type="CDD" id="cd06140">
    <property type="entry name" value="DNA_polA_I_Bacillus_like_exo"/>
    <property type="match status" value="1"/>
</dbReference>
<comment type="function">
    <text evidence="13">In addition to polymerase activity, this DNA polymerase exhibits 5'-3' exonuclease activity.</text>
</comment>
<dbReference type="PRINTS" id="PR00868">
    <property type="entry name" value="DNAPOLI"/>
</dbReference>
<dbReference type="InterPro" id="IPR019760">
    <property type="entry name" value="DNA-dir_DNA_pol_A_CS"/>
</dbReference>
<dbReference type="CDD" id="cd09898">
    <property type="entry name" value="H3TH_53EXO"/>
    <property type="match status" value="1"/>
</dbReference>
<dbReference type="SMART" id="SM00279">
    <property type="entry name" value="HhH2"/>
    <property type="match status" value="1"/>
</dbReference>
<keyword evidence="8 13" id="KW-0239">DNA-directed DNA polymerase</keyword>
<evidence type="ECO:0000256" key="9">
    <source>
        <dbReference type="ARBA" id="ARBA00023125"/>
    </source>
</evidence>
<feature type="domain" description="5'-3' exonuclease" evidence="14">
    <location>
        <begin position="1"/>
        <end position="263"/>
    </location>
</feature>
<dbReference type="CDD" id="cd08637">
    <property type="entry name" value="DNA_pol_A_pol_I_C"/>
    <property type="match status" value="1"/>
</dbReference>
<organism evidence="16 17">
    <name type="scientific">Solibaculum mannosilyticum</name>
    <dbReference type="NCBI Taxonomy" id="2780922"/>
    <lineage>
        <taxon>Bacteria</taxon>
        <taxon>Bacillati</taxon>
        <taxon>Bacillota</taxon>
        <taxon>Clostridia</taxon>
        <taxon>Eubacteriales</taxon>
        <taxon>Oscillospiraceae</taxon>
        <taxon>Solibaculum</taxon>
    </lineage>
</organism>
<evidence type="ECO:0000313" key="16">
    <source>
        <dbReference type="EMBL" id="BCI61620.1"/>
    </source>
</evidence>
<protein>
    <recommendedName>
        <fullName evidence="3 12">DNA polymerase I</fullName>
        <ecNumber evidence="2 12">2.7.7.7</ecNumber>
    </recommendedName>
</protein>
<dbReference type="InterPro" id="IPR020045">
    <property type="entry name" value="DNA_polI_H3TH"/>
</dbReference>
<dbReference type="Proteomes" id="UP000593890">
    <property type="component" value="Chromosome"/>
</dbReference>
<evidence type="ECO:0000256" key="6">
    <source>
        <dbReference type="ARBA" id="ARBA00022705"/>
    </source>
</evidence>
<dbReference type="AlphaFoldDB" id="A0A7I8D4D6"/>
<dbReference type="GO" id="GO:0003887">
    <property type="term" value="F:DNA-directed DNA polymerase activity"/>
    <property type="evidence" value="ECO:0007669"/>
    <property type="project" value="UniProtKB-UniRule"/>
</dbReference>
<dbReference type="SMART" id="SM00475">
    <property type="entry name" value="53EXOc"/>
    <property type="match status" value="1"/>
</dbReference>
<dbReference type="Gene3D" id="3.30.70.370">
    <property type="match status" value="1"/>
</dbReference>
<dbReference type="Gene3D" id="3.30.420.10">
    <property type="entry name" value="Ribonuclease H-like superfamily/Ribonuclease H"/>
    <property type="match status" value="1"/>
</dbReference>
<dbReference type="RefSeq" id="WP_215533282.1">
    <property type="nucleotide sequence ID" value="NZ_AP023321.1"/>
</dbReference>
<keyword evidence="4 13" id="KW-0808">Transferase</keyword>
<dbReference type="NCBIfam" id="TIGR00593">
    <property type="entry name" value="pola"/>
    <property type="match status" value="1"/>
</dbReference>
<dbReference type="EMBL" id="AP023321">
    <property type="protein sequence ID" value="BCI61620.1"/>
    <property type="molecule type" value="Genomic_DNA"/>
</dbReference>
<dbReference type="InterPro" id="IPR008918">
    <property type="entry name" value="HhH2"/>
</dbReference>
<dbReference type="FunFam" id="1.10.150.20:FF:000002">
    <property type="entry name" value="DNA polymerase I"/>
    <property type="match status" value="1"/>
</dbReference>
<keyword evidence="7 13" id="KW-0227">DNA damage</keyword>
<evidence type="ECO:0000259" key="14">
    <source>
        <dbReference type="SMART" id="SM00475"/>
    </source>
</evidence>
<sequence length="858" mass="94564">MKLLVLDGNSILNRAFYGIRILSTKDGRPTNGIYGFLTILLKLLEDLSPDGVAAAFDLRAPTFRHKMYAGYKANRKGMPPELAAQLDPLKEILTAMGVHVLACEGWEADDILGTLAKACRDDKDQCIIATGDRDSLQLVGDGVTVRLAYTKQGRPEATLYDQKAIEEEYGILPRQLIDVKALQGDNSDNIPGVAGIGPKTACSLIQQFGSLDGVYGHLDDPSMKKAVRNKLEAGRDSAYLSRELGVIRTDAPVDLEPSHYLLSKRDDGVLARLLAHQELFSLIERLSLTTSAPVPSEESPQAHSTLSFVPQPQGQEMLRCLEEAGHIGLAPVWEEGTLKSFMVRAGDTLFCLKDNFQALSSLDVPLLCEDSKDITKAFLDQDILLPEHLVDIQLAAYLLNPSGSGYDALRLAQEYDIPTPSIPDDIPDPEAAVRAAVLPPLAEKLLGQVEQNGQHELFYTIELPLARVLAEMERVGFAVDQEGIREFGLQLDGRIQEITAAIFDLVGYEFNLNSPKQLGEALFIKLGLPAKKKTKTGYSTNAEVLESLADAHPAVAMLLEYRQLAKLKSTYCDGLLKVIGADGRVRSTLNQTETRTGRISSTEPNLQNIPIRTQLGREMRRFFKAKDGWVLCDADYSQIELRVLAHMANDPAMIDAFRTGEDIHQITASQVFHMPPEMVTPLMRSRAKAVNFGIVYGIGAFSLAKDIGVSRAEASNYIKGYFATYAGVKRYMDQVVEDAKKEGYAQTLFGRRRYLPELTSSNANLRAFGERVARNMPIQGTAADIIKIAMIRVRDRLKAEGLKARMILQVHDELLVEAPLDEAERASAILREEMEAAAQMAVPLKVDVGQGETWYDAH</sequence>
<dbReference type="InterPro" id="IPR001098">
    <property type="entry name" value="DNA-dir_DNA_pol_A_palm_dom"/>
</dbReference>
<dbReference type="SUPFAM" id="SSF47807">
    <property type="entry name" value="5' to 3' exonuclease, C-terminal subdomain"/>
    <property type="match status" value="1"/>
</dbReference>
<dbReference type="GO" id="GO:0003677">
    <property type="term" value="F:DNA binding"/>
    <property type="evidence" value="ECO:0007669"/>
    <property type="project" value="UniProtKB-UniRule"/>
</dbReference>
<dbReference type="PANTHER" id="PTHR10133:SF27">
    <property type="entry name" value="DNA POLYMERASE NU"/>
    <property type="match status" value="1"/>
</dbReference>
<evidence type="ECO:0000256" key="4">
    <source>
        <dbReference type="ARBA" id="ARBA00022679"/>
    </source>
</evidence>
<evidence type="ECO:0000256" key="8">
    <source>
        <dbReference type="ARBA" id="ARBA00022932"/>
    </source>
</evidence>
<evidence type="ECO:0000256" key="12">
    <source>
        <dbReference type="NCBIfam" id="TIGR00593"/>
    </source>
</evidence>
<dbReference type="InterPro" id="IPR043502">
    <property type="entry name" value="DNA/RNA_pol_sf"/>
</dbReference>
<dbReference type="InterPro" id="IPR036279">
    <property type="entry name" value="5-3_exonuclease_C_sf"/>
</dbReference>
<name>A0A7I8D4D6_9FIRM</name>
<evidence type="ECO:0000259" key="15">
    <source>
        <dbReference type="SMART" id="SM00482"/>
    </source>
</evidence>
<keyword evidence="9 13" id="KW-0238">DNA-binding</keyword>
<gene>
    <name evidence="13 16" type="primary">polA</name>
    <name evidence="16" type="ORF">C12CBH8_22590</name>
</gene>
<evidence type="ECO:0000256" key="5">
    <source>
        <dbReference type="ARBA" id="ARBA00022695"/>
    </source>
</evidence>
<evidence type="ECO:0000256" key="11">
    <source>
        <dbReference type="ARBA" id="ARBA00049244"/>
    </source>
</evidence>
<dbReference type="PANTHER" id="PTHR10133">
    <property type="entry name" value="DNA POLYMERASE I"/>
    <property type="match status" value="1"/>
</dbReference>
<keyword evidence="5 13" id="KW-0548">Nucleotidyltransferase</keyword>
<dbReference type="InterPro" id="IPR002298">
    <property type="entry name" value="DNA_polymerase_A"/>
</dbReference>
<evidence type="ECO:0000256" key="3">
    <source>
        <dbReference type="ARBA" id="ARBA00020311"/>
    </source>
</evidence>
<keyword evidence="13" id="KW-0540">Nuclease</keyword>
<dbReference type="FunFam" id="1.20.1060.10:FF:000001">
    <property type="entry name" value="DNA polymerase I"/>
    <property type="match status" value="1"/>
</dbReference>
<dbReference type="KEGG" id="sman:C12CBH8_22590"/>
<evidence type="ECO:0000256" key="7">
    <source>
        <dbReference type="ARBA" id="ARBA00022763"/>
    </source>
</evidence>
<keyword evidence="17" id="KW-1185">Reference proteome</keyword>
<dbReference type="CDD" id="cd09859">
    <property type="entry name" value="PIN_53EXO"/>
    <property type="match status" value="1"/>
</dbReference>
<dbReference type="SUPFAM" id="SSF56672">
    <property type="entry name" value="DNA/RNA polymerases"/>
    <property type="match status" value="1"/>
</dbReference>
<dbReference type="GO" id="GO:0006261">
    <property type="term" value="P:DNA-templated DNA replication"/>
    <property type="evidence" value="ECO:0007669"/>
    <property type="project" value="UniProtKB-UniRule"/>
</dbReference>
<dbReference type="InterPro" id="IPR029060">
    <property type="entry name" value="PIN-like_dom_sf"/>
</dbReference>
<dbReference type="Pfam" id="PF01367">
    <property type="entry name" value="5_3_exonuc"/>
    <property type="match status" value="1"/>
</dbReference>
<dbReference type="Gene3D" id="1.20.1060.10">
    <property type="entry name" value="Taq DNA Polymerase, Chain T, domain 4"/>
    <property type="match status" value="1"/>
</dbReference>
<reference evidence="17" key="1">
    <citation type="submission" date="2020-07" db="EMBL/GenBank/DDBJ databases">
        <title>Complete genome sequencing of Clostridia bacterium strain 12CBH8.</title>
        <authorList>
            <person name="Sakamoto M."/>
            <person name="Murakami T."/>
            <person name="Mori H."/>
        </authorList>
    </citation>
    <scope>NUCLEOTIDE SEQUENCE [LARGE SCALE GENOMIC DNA]</scope>
    <source>
        <strain evidence="17">12CBH8</strain>
    </source>
</reference>
<dbReference type="InterPro" id="IPR002421">
    <property type="entry name" value="5-3_exonuclease"/>
</dbReference>
<dbReference type="InterPro" id="IPR036397">
    <property type="entry name" value="RNaseH_sf"/>
</dbReference>
<proteinExistence type="inferred from homology"/>
<dbReference type="GO" id="GO:0006302">
    <property type="term" value="P:double-strand break repair"/>
    <property type="evidence" value="ECO:0007669"/>
    <property type="project" value="TreeGrafter"/>
</dbReference>
<dbReference type="Gene3D" id="3.40.50.1010">
    <property type="entry name" value="5'-nuclease"/>
    <property type="match status" value="1"/>
</dbReference>
<dbReference type="EC" id="2.7.7.7" evidence="2 12"/>
<dbReference type="Pfam" id="PF00476">
    <property type="entry name" value="DNA_pol_A"/>
    <property type="match status" value="1"/>
</dbReference>
<comment type="subunit">
    <text evidence="13">Single-chain monomer with multiple functions.</text>
</comment>
<dbReference type="InterPro" id="IPR012337">
    <property type="entry name" value="RNaseH-like_sf"/>
</dbReference>
<dbReference type="SUPFAM" id="SSF88723">
    <property type="entry name" value="PIN domain-like"/>
    <property type="match status" value="1"/>
</dbReference>
<evidence type="ECO:0000256" key="2">
    <source>
        <dbReference type="ARBA" id="ARBA00012417"/>
    </source>
</evidence>
<dbReference type="InterPro" id="IPR020046">
    <property type="entry name" value="5-3_exonucl_a-hlix_arch_N"/>
</dbReference>
<dbReference type="PROSITE" id="PS00447">
    <property type="entry name" value="DNA_POLYMERASE_A"/>
    <property type="match status" value="1"/>
</dbReference>
<feature type="domain" description="DNA-directed DNA polymerase family A palm" evidence="15">
    <location>
        <begin position="616"/>
        <end position="822"/>
    </location>
</feature>
<evidence type="ECO:0000256" key="10">
    <source>
        <dbReference type="ARBA" id="ARBA00023204"/>
    </source>
</evidence>
<dbReference type="FunFam" id="1.10.150.20:FF:000003">
    <property type="entry name" value="DNA polymerase I"/>
    <property type="match status" value="1"/>
</dbReference>
<keyword evidence="13" id="KW-0378">Hydrolase</keyword>
<dbReference type="NCBIfam" id="NF004397">
    <property type="entry name" value="PRK05755.1"/>
    <property type="match status" value="1"/>
</dbReference>